<dbReference type="PANTHER" id="PTHR33643:SF1">
    <property type="entry name" value="UREASE ACCESSORY PROTEIN D"/>
    <property type="match status" value="1"/>
</dbReference>
<organism evidence="4 5">
    <name type="scientific">Roseomonas alba</name>
    <dbReference type="NCBI Taxonomy" id="2846776"/>
    <lineage>
        <taxon>Bacteria</taxon>
        <taxon>Pseudomonadati</taxon>
        <taxon>Pseudomonadota</taxon>
        <taxon>Alphaproteobacteria</taxon>
        <taxon>Acetobacterales</taxon>
        <taxon>Roseomonadaceae</taxon>
        <taxon>Roseomonas</taxon>
    </lineage>
</organism>
<keyword evidence="3" id="KW-0996">Nickel insertion</keyword>
<dbReference type="InterPro" id="IPR002669">
    <property type="entry name" value="UreD"/>
</dbReference>
<sequence length="254" mass="26922">MARGGTRLVDLHQAAPMRILFPNPEGAEPPLAALVNTAGGLAGGDEVSIAVTLDANANAAVSTPAAEKVYRSLGPETRIATRLDVASGATLEWIPQETILFDGARLDRRIEAVLAPGARLMMAEMLVFGRHARGEALQSGSLFDSWRVRRGGRLLWADGLALAEDIRARLDHPFGFAGAEAMATLLLADEAPLEPLREALREAGHVATIARPGLLLVRWLGGAAAVRDGLGSAIRLVRSHAFGLAPVLPRLWTC</sequence>
<accession>A0ABS7A5U1</accession>
<evidence type="ECO:0000313" key="5">
    <source>
        <dbReference type="Proteomes" id="UP001196565"/>
    </source>
</evidence>
<evidence type="ECO:0000256" key="3">
    <source>
        <dbReference type="HAMAP-Rule" id="MF_01384"/>
    </source>
</evidence>
<proteinExistence type="inferred from homology"/>
<protein>
    <recommendedName>
        <fullName evidence="3">Urease accessory protein UreD</fullName>
    </recommendedName>
</protein>
<comment type="subcellular location">
    <subcellularLocation>
        <location evidence="3">Cytoplasm</location>
    </subcellularLocation>
</comment>
<evidence type="ECO:0000313" key="4">
    <source>
        <dbReference type="EMBL" id="MBW6397674.1"/>
    </source>
</evidence>
<comment type="function">
    <text evidence="3">Required for maturation of urease via the functional incorporation of the urease nickel metallocenter.</text>
</comment>
<reference evidence="4 5" key="1">
    <citation type="submission" date="2021-07" db="EMBL/GenBank/DDBJ databases">
        <authorList>
            <person name="So Y."/>
        </authorList>
    </citation>
    <scope>NUCLEOTIDE SEQUENCE [LARGE SCALE GENOMIC DNA]</scope>
    <source>
        <strain evidence="4 5">HJA6</strain>
    </source>
</reference>
<dbReference type="HAMAP" id="MF_01384">
    <property type="entry name" value="UreD"/>
    <property type="match status" value="1"/>
</dbReference>
<comment type="caution">
    <text evidence="4">The sequence shown here is derived from an EMBL/GenBank/DDBJ whole genome shotgun (WGS) entry which is preliminary data.</text>
</comment>
<keyword evidence="3" id="KW-0963">Cytoplasm</keyword>
<comment type="subunit">
    <text evidence="3">UreD, UreF and UreG form a complex that acts as a GTP-hydrolysis-dependent molecular chaperone, activating the urease apoprotein by helping to assemble the nickel containing metallocenter of UreC. The UreE protein probably delivers the nickel.</text>
</comment>
<comment type="similarity">
    <text evidence="1 3">Belongs to the UreD family.</text>
</comment>
<name>A0ABS7A5U1_9PROT</name>
<dbReference type="Pfam" id="PF01774">
    <property type="entry name" value="UreD"/>
    <property type="match status" value="1"/>
</dbReference>
<dbReference type="PANTHER" id="PTHR33643">
    <property type="entry name" value="UREASE ACCESSORY PROTEIN D"/>
    <property type="match status" value="1"/>
</dbReference>
<evidence type="ECO:0000256" key="1">
    <source>
        <dbReference type="ARBA" id="ARBA00007177"/>
    </source>
</evidence>
<gene>
    <name evidence="3" type="primary">ureD</name>
    <name evidence="4" type="ORF">KPL78_07460</name>
</gene>
<dbReference type="EMBL" id="JAHYBZ010000002">
    <property type="protein sequence ID" value="MBW6397674.1"/>
    <property type="molecule type" value="Genomic_DNA"/>
</dbReference>
<keyword evidence="5" id="KW-1185">Reference proteome</keyword>
<dbReference type="Proteomes" id="UP001196565">
    <property type="component" value="Unassembled WGS sequence"/>
</dbReference>
<keyword evidence="2 3" id="KW-0143">Chaperone</keyword>
<evidence type="ECO:0000256" key="2">
    <source>
        <dbReference type="ARBA" id="ARBA00023186"/>
    </source>
</evidence>